<accession>A0A5P9QFN0</accession>
<gene>
    <name evidence="1" type="ORF">KDY119_02782</name>
</gene>
<dbReference type="NCBIfam" id="NF033521">
    <property type="entry name" value="lasso_leader_L3"/>
    <property type="match status" value="1"/>
</dbReference>
<dbReference type="KEGG" id="lxl:KDY119_02782"/>
<protein>
    <recommendedName>
        <fullName evidence="3">Lasso RiPP family leader peptide-containing protein</fullName>
    </recommendedName>
</protein>
<keyword evidence="2" id="KW-1185">Reference proteome</keyword>
<dbReference type="Proteomes" id="UP000326702">
    <property type="component" value="Chromosome"/>
</dbReference>
<evidence type="ECO:0008006" key="3">
    <source>
        <dbReference type="Google" id="ProtNLM"/>
    </source>
</evidence>
<name>A0A5P9QFN0_9MICO</name>
<proteinExistence type="predicted"/>
<organism evidence="1 2">
    <name type="scientific">Luteimicrobium xylanilyticum</name>
    <dbReference type="NCBI Taxonomy" id="1133546"/>
    <lineage>
        <taxon>Bacteria</taxon>
        <taxon>Bacillati</taxon>
        <taxon>Actinomycetota</taxon>
        <taxon>Actinomycetes</taxon>
        <taxon>Micrococcales</taxon>
        <taxon>Luteimicrobium</taxon>
    </lineage>
</organism>
<reference evidence="1 2" key="1">
    <citation type="submission" date="2019-10" db="EMBL/GenBank/DDBJ databases">
        <title>Genome sequence of Luteimicrobium xylanilyticum HY-24.</title>
        <authorList>
            <person name="Kim D.Y."/>
            <person name="Park H.-Y."/>
        </authorList>
    </citation>
    <scope>NUCLEOTIDE SEQUENCE [LARGE SCALE GENOMIC DNA]</scope>
    <source>
        <strain evidence="1 2">HY-24</strain>
    </source>
</reference>
<sequence>MYEAPKITKVGSLRDLTLGGEITVRDQDDTWTWHSWPTGSR</sequence>
<evidence type="ECO:0000313" key="1">
    <source>
        <dbReference type="EMBL" id="QFU99255.1"/>
    </source>
</evidence>
<dbReference type="RefSeq" id="WP_148284012.1">
    <property type="nucleotide sequence ID" value="NZ_BAABIH010000008.1"/>
</dbReference>
<evidence type="ECO:0000313" key="2">
    <source>
        <dbReference type="Proteomes" id="UP000326702"/>
    </source>
</evidence>
<dbReference type="AlphaFoldDB" id="A0A5P9QFN0"/>
<dbReference type="EMBL" id="CP045529">
    <property type="protein sequence ID" value="QFU99255.1"/>
    <property type="molecule type" value="Genomic_DNA"/>
</dbReference>